<dbReference type="SUPFAM" id="SSF111369">
    <property type="entry name" value="HlyD-like secretion proteins"/>
    <property type="match status" value="1"/>
</dbReference>
<dbReference type="Pfam" id="PF25967">
    <property type="entry name" value="RND-MFP_C"/>
    <property type="match status" value="1"/>
</dbReference>
<dbReference type="Gene3D" id="2.40.420.20">
    <property type="match status" value="1"/>
</dbReference>
<evidence type="ECO:0000259" key="6">
    <source>
        <dbReference type="Pfam" id="PF25967"/>
    </source>
</evidence>
<dbReference type="OrthoDB" id="1957187at2"/>
<keyword evidence="4" id="KW-0472">Membrane</keyword>
<evidence type="ECO:0000256" key="2">
    <source>
        <dbReference type="ARBA" id="ARBA00023054"/>
    </source>
</evidence>
<feature type="coiled-coil region" evidence="3">
    <location>
        <begin position="209"/>
        <end position="236"/>
    </location>
</feature>
<dbReference type="GO" id="GO:0030313">
    <property type="term" value="C:cell envelope"/>
    <property type="evidence" value="ECO:0007669"/>
    <property type="project" value="UniProtKB-SubCell"/>
</dbReference>
<feature type="transmembrane region" description="Helical" evidence="4">
    <location>
        <begin position="16"/>
        <end position="35"/>
    </location>
</feature>
<sequence length="417" mass="48149">MDRIIEKTKSQRLMKYWPYAAGGALLLLTIGWLVFGNHASTLKVSADDLTVSDVTKAEFKDYVRTNGQVLPIQVVQISPEEGGIVMEKVVEEGTHVKKGDVIVRLSNSNLDLQILNAEAELAEKQNLLRNTQVAMQQDRLNNQTEQAQLDMDTQRKQRTFEQNKRLYQEKLISREDYLQSQEDYQLSAKKRTLISKRLKQDSLYRTTQMDQMEDNLQNMRKNVVLVRQRKDKLEVRSAIDGELGLLDVELGQSIQPGQKIGQLNDLSDYKVQAQIDEHYIDRVRQGLTATFIRGDKQYQLQVRKVYPEVREGKFRCDFVFKGERPENIRTGQTYYIDLELGQPEQAILIPRGTFFQTTGGQWIFVLDKSGSKAYRRNIRVGRQNPQYYEVLEGLELGERVVTSGYEAFKDNEVLVLN</sequence>
<feature type="coiled-coil region" evidence="3">
    <location>
        <begin position="105"/>
        <end position="157"/>
    </location>
</feature>
<dbReference type="AlphaFoldDB" id="A0A1M6TGX1"/>
<dbReference type="PANTHER" id="PTHR32347">
    <property type="entry name" value="EFFLUX SYSTEM COMPONENT YKNX-RELATED"/>
    <property type="match status" value="1"/>
</dbReference>
<keyword evidence="4" id="KW-0812">Transmembrane</keyword>
<organism evidence="7 8">
    <name type="scientific">Xylanibacter ruminicola</name>
    <name type="common">Prevotella ruminicola</name>
    <dbReference type="NCBI Taxonomy" id="839"/>
    <lineage>
        <taxon>Bacteria</taxon>
        <taxon>Pseudomonadati</taxon>
        <taxon>Bacteroidota</taxon>
        <taxon>Bacteroidia</taxon>
        <taxon>Bacteroidales</taxon>
        <taxon>Prevotellaceae</taxon>
        <taxon>Xylanibacter</taxon>
    </lineage>
</organism>
<dbReference type="Gene3D" id="1.10.287.470">
    <property type="entry name" value="Helix hairpin bin"/>
    <property type="match status" value="1"/>
</dbReference>
<evidence type="ECO:0000313" key="8">
    <source>
        <dbReference type="Proteomes" id="UP000184130"/>
    </source>
</evidence>
<feature type="domain" description="Multidrug resistance protein MdtA-like barrel-sandwich hybrid" evidence="5">
    <location>
        <begin position="74"/>
        <end position="259"/>
    </location>
</feature>
<reference evidence="7 8" key="1">
    <citation type="submission" date="2016-11" db="EMBL/GenBank/DDBJ databases">
        <authorList>
            <person name="Jaros S."/>
            <person name="Januszkiewicz K."/>
            <person name="Wedrychowicz H."/>
        </authorList>
    </citation>
    <scope>NUCLEOTIDE SEQUENCE [LARGE SCALE GENOMIC DNA]</scope>
    <source>
        <strain evidence="7 8">KHT3</strain>
    </source>
</reference>
<evidence type="ECO:0000313" key="7">
    <source>
        <dbReference type="EMBL" id="SHK56251.1"/>
    </source>
</evidence>
<dbReference type="RefSeq" id="WP_073206402.1">
    <property type="nucleotide sequence ID" value="NZ_FRBD01000006.1"/>
</dbReference>
<proteinExistence type="predicted"/>
<accession>A0A1M6TGX1</accession>
<keyword evidence="4" id="KW-1133">Transmembrane helix</keyword>
<dbReference type="InterPro" id="IPR050465">
    <property type="entry name" value="UPF0194_transport"/>
</dbReference>
<evidence type="ECO:0000259" key="5">
    <source>
        <dbReference type="Pfam" id="PF25917"/>
    </source>
</evidence>
<evidence type="ECO:0000256" key="4">
    <source>
        <dbReference type="SAM" id="Phobius"/>
    </source>
</evidence>
<evidence type="ECO:0000256" key="3">
    <source>
        <dbReference type="SAM" id="Coils"/>
    </source>
</evidence>
<feature type="domain" description="Multidrug resistance protein MdtA-like C-terminal permuted SH3" evidence="6">
    <location>
        <begin position="345"/>
        <end position="405"/>
    </location>
</feature>
<dbReference type="Proteomes" id="UP000184130">
    <property type="component" value="Unassembled WGS sequence"/>
</dbReference>
<dbReference type="InterPro" id="IPR058627">
    <property type="entry name" value="MdtA-like_C"/>
</dbReference>
<dbReference type="Pfam" id="PF25917">
    <property type="entry name" value="BSH_RND"/>
    <property type="match status" value="1"/>
</dbReference>
<name>A0A1M6TGX1_XYLRU</name>
<gene>
    <name evidence="7" type="ORF">SAMN05216463_1067</name>
</gene>
<comment type="subcellular location">
    <subcellularLocation>
        <location evidence="1">Cell envelope</location>
    </subcellularLocation>
</comment>
<dbReference type="PANTHER" id="PTHR32347:SF23">
    <property type="entry name" value="BLL5650 PROTEIN"/>
    <property type="match status" value="1"/>
</dbReference>
<dbReference type="Gene3D" id="2.40.50.100">
    <property type="match status" value="1"/>
</dbReference>
<dbReference type="InterPro" id="IPR058625">
    <property type="entry name" value="MdtA-like_BSH"/>
</dbReference>
<dbReference type="Gene3D" id="2.40.30.170">
    <property type="match status" value="1"/>
</dbReference>
<keyword evidence="2 3" id="KW-0175">Coiled coil</keyword>
<evidence type="ECO:0000256" key="1">
    <source>
        <dbReference type="ARBA" id="ARBA00004196"/>
    </source>
</evidence>
<protein>
    <submittedName>
        <fullName evidence="7">HlyD family secretion protein</fullName>
    </submittedName>
</protein>
<dbReference type="EMBL" id="FRBD01000006">
    <property type="protein sequence ID" value="SHK56251.1"/>
    <property type="molecule type" value="Genomic_DNA"/>
</dbReference>